<dbReference type="PROSITE" id="PS50977">
    <property type="entry name" value="HTH_TETR_2"/>
    <property type="match status" value="2"/>
</dbReference>
<feature type="DNA-binding region" description="H-T-H motif" evidence="4">
    <location>
        <begin position="41"/>
        <end position="60"/>
    </location>
</feature>
<dbReference type="InterPro" id="IPR009057">
    <property type="entry name" value="Homeodomain-like_sf"/>
</dbReference>
<name>A0ABT6SQB9_9ACTN</name>
<organism evidence="6 7">
    <name type="scientific">Streptomyces luteolus</name>
    <dbReference type="NCBI Taxonomy" id="3043615"/>
    <lineage>
        <taxon>Bacteria</taxon>
        <taxon>Bacillati</taxon>
        <taxon>Actinomycetota</taxon>
        <taxon>Actinomycetes</taxon>
        <taxon>Kitasatosporales</taxon>
        <taxon>Streptomycetaceae</taxon>
        <taxon>Streptomyces</taxon>
    </lineage>
</organism>
<dbReference type="Pfam" id="PF00440">
    <property type="entry name" value="TetR_N"/>
    <property type="match status" value="2"/>
</dbReference>
<evidence type="ECO:0000256" key="1">
    <source>
        <dbReference type="ARBA" id="ARBA00023015"/>
    </source>
</evidence>
<comment type="caution">
    <text evidence="6">The sequence shown here is derived from an EMBL/GenBank/DDBJ whole genome shotgun (WGS) entry which is preliminary data.</text>
</comment>
<dbReference type="InterPro" id="IPR001647">
    <property type="entry name" value="HTH_TetR"/>
</dbReference>
<dbReference type="InterPro" id="IPR023772">
    <property type="entry name" value="DNA-bd_HTH_TetR-type_CS"/>
</dbReference>
<gene>
    <name evidence="6" type="ORF">QIT00_04390</name>
</gene>
<keyword evidence="3" id="KW-0804">Transcription</keyword>
<evidence type="ECO:0000256" key="4">
    <source>
        <dbReference type="PROSITE-ProRule" id="PRU00335"/>
    </source>
</evidence>
<sequence length="394" mass="42566">MTTEPISATRPRPRPRPRNRRQLIVEAAGRLFSERGYHAASMEDIAARVGISGAALYRHFPNKYALFAECAHAMADRLVAALDELPPDADPADVFTALIRVTVAHRASGGVYRWEARYLDRDDRRQLRAKFARVVGRATEAVRREVLLPDEQLRAVAALGAVGSITMHRTSIAQRRLEELLLACALRVAGTAPASSAGASGRPVELPVLPVPRSRRAEILAAAVPLFARDGFANVTNGQIAQAVGLAPSALYRHYPGKVDILAAACMQAAGLLSQAVDRNLRDVADPRDAVAALAATYVAYSFEHTALTSVAEAEFGGLPADLQRPLVQAQREHIAVWEQQLRSARPELDPRQARVLVHAGFGVVVEAGRSLRWRDSPEHRAAATALVVGALGL</sequence>
<feature type="domain" description="HTH tetR-type" evidence="5">
    <location>
        <begin position="213"/>
        <end position="273"/>
    </location>
</feature>
<dbReference type="InterPro" id="IPR050109">
    <property type="entry name" value="HTH-type_TetR-like_transc_reg"/>
</dbReference>
<keyword evidence="7" id="KW-1185">Reference proteome</keyword>
<proteinExistence type="predicted"/>
<dbReference type="Gene3D" id="1.10.357.10">
    <property type="entry name" value="Tetracycline Repressor, domain 2"/>
    <property type="match status" value="2"/>
</dbReference>
<reference evidence="6 7" key="1">
    <citation type="submission" date="2023-05" db="EMBL/GenBank/DDBJ databases">
        <title>Draft genome sequence of Streptomyces sp. B-S-A12 isolated from a cave soil in Thailand.</title>
        <authorList>
            <person name="Chamroensaksri N."/>
            <person name="Muangham S."/>
        </authorList>
    </citation>
    <scope>NUCLEOTIDE SEQUENCE [LARGE SCALE GENOMIC DNA]</scope>
    <source>
        <strain evidence="6 7">B-S-A12</strain>
    </source>
</reference>
<dbReference type="SUPFAM" id="SSF46689">
    <property type="entry name" value="Homeodomain-like"/>
    <property type="match status" value="2"/>
</dbReference>
<keyword evidence="1" id="KW-0805">Transcription regulation</keyword>
<protein>
    <submittedName>
        <fullName evidence="6">TetR/AcrR family transcriptional regulator</fullName>
    </submittedName>
</protein>
<evidence type="ECO:0000259" key="5">
    <source>
        <dbReference type="PROSITE" id="PS50977"/>
    </source>
</evidence>
<keyword evidence="2 4" id="KW-0238">DNA-binding</keyword>
<evidence type="ECO:0000256" key="2">
    <source>
        <dbReference type="ARBA" id="ARBA00023125"/>
    </source>
</evidence>
<dbReference type="PROSITE" id="PS01081">
    <property type="entry name" value="HTH_TETR_1"/>
    <property type="match status" value="1"/>
</dbReference>
<dbReference type="RefSeq" id="WP_282533718.1">
    <property type="nucleotide sequence ID" value="NZ_JASCIS010000003.1"/>
</dbReference>
<feature type="domain" description="HTH tetR-type" evidence="5">
    <location>
        <begin position="18"/>
        <end position="78"/>
    </location>
</feature>
<dbReference type="PRINTS" id="PR00455">
    <property type="entry name" value="HTHTETR"/>
</dbReference>
<feature type="DNA-binding region" description="H-T-H motif" evidence="4">
    <location>
        <begin position="236"/>
        <end position="255"/>
    </location>
</feature>
<evidence type="ECO:0000313" key="6">
    <source>
        <dbReference type="EMBL" id="MDI3417809.1"/>
    </source>
</evidence>
<evidence type="ECO:0000256" key="3">
    <source>
        <dbReference type="ARBA" id="ARBA00023163"/>
    </source>
</evidence>
<dbReference type="PANTHER" id="PTHR30055:SF234">
    <property type="entry name" value="HTH-TYPE TRANSCRIPTIONAL REGULATOR BETI"/>
    <property type="match status" value="1"/>
</dbReference>
<dbReference type="EMBL" id="JASCIS010000003">
    <property type="protein sequence ID" value="MDI3417809.1"/>
    <property type="molecule type" value="Genomic_DNA"/>
</dbReference>
<dbReference type="Proteomes" id="UP001237105">
    <property type="component" value="Unassembled WGS sequence"/>
</dbReference>
<dbReference type="PANTHER" id="PTHR30055">
    <property type="entry name" value="HTH-TYPE TRANSCRIPTIONAL REGULATOR RUTR"/>
    <property type="match status" value="1"/>
</dbReference>
<dbReference type="Gene3D" id="1.10.10.60">
    <property type="entry name" value="Homeodomain-like"/>
    <property type="match status" value="2"/>
</dbReference>
<accession>A0ABT6SQB9</accession>
<evidence type="ECO:0000313" key="7">
    <source>
        <dbReference type="Proteomes" id="UP001237105"/>
    </source>
</evidence>